<keyword evidence="2" id="KW-1185">Reference proteome</keyword>
<accession>A0A0P0W2J1</accession>
<sequence>MWPSFVNLTALPEIFKIVCISLFSSPMAHNGKSGANITDTDSLLMAAIGLMKLITYLLENSMKIECFNLQFKATILKFGKI</sequence>
<evidence type="ECO:0000313" key="2">
    <source>
        <dbReference type="Proteomes" id="UP000059680"/>
    </source>
</evidence>
<protein>
    <submittedName>
        <fullName evidence="1">Os03g0701750 protein</fullName>
    </submittedName>
</protein>
<evidence type="ECO:0000313" key="1">
    <source>
        <dbReference type="EMBL" id="BAS85938.1"/>
    </source>
</evidence>
<dbReference type="EMBL" id="AP014959">
    <property type="protein sequence ID" value="BAS85938.1"/>
    <property type="molecule type" value="Genomic_DNA"/>
</dbReference>
<gene>
    <name evidence="1" type="ordered locus">Os03g0701750</name>
    <name evidence="1" type="ORF">OSNPB_030701750</name>
</gene>
<dbReference type="Proteomes" id="UP000059680">
    <property type="component" value="Chromosome 3"/>
</dbReference>
<reference evidence="1 2" key="3">
    <citation type="journal article" date="2013" name="Rice">
        <title>Improvement of the Oryza sativa Nipponbare reference genome using next generation sequence and optical map data.</title>
        <authorList>
            <person name="Kawahara Y."/>
            <person name="de la Bastide M."/>
            <person name="Hamilton J.P."/>
            <person name="Kanamori H."/>
            <person name="McCombie W.R."/>
            <person name="Ouyang S."/>
            <person name="Schwartz D.C."/>
            <person name="Tanaka T."/>
            <person name="Wu J."/>
            <person name="Zhou S."/>
            <person name="Childs K.L."/>
            <person name="Davidson R.M."/>
            <person name="Lin H."/>
            <person name="Quesada-Ocampo L."/>
            <person name="Vaillancourt B."/>
            <person name="Sakai H."/>
            <person name="Lee S.S."/>
            <person name="Kim J."/>
            <person name="Numa H."/>
            <person name="Itoh T."/>
            <person name="Buell C.R."/>
            <person name="Matsumoto T."/>
        </authorList>
    </citation>
    <scope>NUCLEOTIDE SEQUENCE [LARGE SCALE GENOMIC DNA]</scope>
    <source>
        <strain evidence="2">cv. Nipponbare</strain>
    </source>
</reference>
<dbReference type="InParanoid" id="A0A0P0W2J1"/>
<reference evidence="1 2" key="2">
    <citation type="journal article" date="2013" name="Plant Cell Physiol.">
        <title>Rice Annotation Project Database (RAP-DB): an integrative and interactive database for rice genomics.</title>
        <authorList>
            <person name="Sakai H."/>
            <person name="Lee S.S."/>
            <person name="Tanaka T."/>
            <person name="Numa H."/>
            <person name="Kim J."/>
            <person name="Kawahara Y."/>
            <person name="Wakimoto H."/>
            <person name="Yang C.C."/>
            <person name="Iwamoto M."/>
            <person name="Abe T."/>
            <person name="Yamada Y."/>
            <person name="Muto A."/>
            <person name="Inokuchi H."/>
            <person name="Ikemura T."/>
            <person name="Matsumoto T."/>
            <person name="Sasaki T."/>
            <person name="Itoh T."/>
        </authorList>
    </citation>
    <scope>NUCLEOTIDE SEQUENCE [LARGE SCALE GENOMIC DNA]</scope>
    <source>
        <strain evidence="2">cv. Nipponbare</strain>
    </source>
</reference>
<reference evidence="2" key="1">
    <citation type="journal article" date="2005" name="Nature">
        <title>The map-based sequence of the rice genome.</title>
        <authorList>
            <consortium name="International rice genome sequencing project (IRGSP)"/>
            <person name="Matsumoto T."/>
            <person name="Wu J."/>
            <person name="Kanamori H."/>
            <person name="Katayose Y."/>
            <person name="Fujisawa M."/>
            <person name="Namiki N."/>
            <person name="Mizuno H."/>
            <person name="Yamamoto K."/>
            <person name="Antonio B.A."/>
            <person name="Baba T."/>
            <person name="Sakata K."/>
            <person name="Nagamura Y."/>
            <person name="Aoki H."/>
            <person name="Arikawa K."/>
            <person name="Arita K."/>
            <person name="Bito T."/>
            <person name="Chiden Y."/>
            <person name="Fujitsuka N."/>
            <person name="Fukunaka R."/>
            <person name="Hamada M."/>
            <person name="Harada C."/>
            <person name="Hayashi A."/>
            <person name="Hijishita S."/>
            <person name="Honda M."/>
            <person name="Hosokawa S."/>
            <person name="Ichikawa Y."/>
            <person name="Idonuma A."/>
            <person name="Iijima M."/>
            <person name="Ikeda M."/>
            <person name="Ikeno M."/>
            <person name="Ito K."/>
            <person name="Ito S."/>
            <person name="Ito T."/>
            <person name="Ito Y."/>
            <person name="Ito Y."/>
            <person name="Iwabuchi A."/>
            <person name="Kamiya K."/>
            <person name="Karasawa W."/>
            <person name="Kurita K."/>
            <person name="Katagiri S."/>
            <person name="Kikuta A."/>
            <person name="Kobayashi H."/>
            <person name="Kobayashi N."/>
            <person name="Machita K."/>
            <person name="Maehara T."/>
            <person name="Masukawa M."/>
            <person name="Mizubayashi T."/>
            <person name="Mukai Y."/>
            <person name="Nagasaki H."/>
            <person name="Nagata Y."/>
            <person name="Naito S."/>
            <person name="Nakashima M."/>
            <person name="Nakama Y."/>
            <person name="Nakamichi Y."/>
            <person name="Nakamura M."/>
            <person name="Meguro A."/>
            <person name="Negishi M."/>
            <person name="Ohta I."/>
            <person name="Ohta T."/>
            <person name="Okamoto M."/>
            <person name="Ono N."/>
            <person name="Saji S."/>
            <person name="Sakaguchi M."/>
            <person name="Sakai K."/>
            <person name="Shibata M."/>
            <person name="Shimokawa T."/>
            <person name="Song J."/>
            <person name="Takazaki Y."/>
            <person name="Terasawa K."/>
            <person name="Tsugane M."/>
            <person name="Tsuji K."/>
            <person name="Ueda S."/>
            <person name="Waki K."/>
            <person name="Yamagata H."/>
            <person name="Yamamoto M."/>
            <person name="Yamamoto S."/>
            <person name="Yamane H."/>
            <person name="Yoshiki S."/>
            <person name="Yoshihara R."/>
            <person name="Yukawa K."/>
            <person name="Zhong H."/>
            <person name="Yano M."/>
            <person name="Yuan Q."/>
            <person name="Ouyang S."/>
            <person name="Liu J."/>
            <person name="Jones K.M."/>
            <person name="Gansberger K."/>
            <person name="Moffat K."/>
            <person name="Hill J."/>
            <person name="Bera J."/>
            <person name="Fadrosh D."/>
            <person name="Jin S."/>
            <person name="Johri S."/>
            <person name="Kim M."/>
            <person name="Overton L."/>
            <person name="Reardon M."/>
            <person name="Tsitrin T."/>
            <person name="Vuong H."/>
            <person name="Weaver B."/>
            <person name="Ciecko A."/>
            <person name="Tallon L."/>
            <person name="Jackson J."/>
            <person name="Pai G."/>
            <person name="Aken S.V."/>
            <person name="Utterback T."/>
            <person name="Reidmuller S."/>
            <person name="Feldblyum T."/>
            <person name="Hsiao J."/>
            <person name="Zismann V."/>
            <person name="Iobst S."/>
            <person name="de Vazeille A.R."/>
            <person name="Buell C.R."/>
            <person name="Ying K."/>
            <person name="Li Y."/>
            <person name="Lu T."/>
            <person name="Huang Y."/>
            <person name="Zhao Q."/>
            <person name="Feng Q."/>
            <person name="Zhang L."/>
            <person name="Zhu J."/>
            <person name="Weng Q."/>
            <person name="Mu J."/>
            <person name="Lu Y."/>
            <person name="Fan D."/>
            <person name="Liu Y."/>
            <person name="Guan J."/>
            <person name="Zhang Y."/>
            <person name="Yu S."/>
            <person name="Liu X."/>
            <person name="Zhang Y."/>
            <person name="Hong G."/>
            <person name="Han B."/>
            <person name="Choisne N."/>
            <person name="Demange N."/>
            <person name="Orjeda G."/>
            <person name="Samain S."/>
            <person name="Cattolico L."/>
            <person name="Pelletier E."/>
            <person name="Couloux A."/>
            <person name="Segurens B."/>
            <person name="Wincker P."/>
            <person name="D'Hont A."/>
            <person name="Scarpelli C."/>
            <person name="Weissenbach J."/>
            <person name="Salanoubat M."/>
            <person name="Quetier F."/>
            <person name="Yu Y."/>
            <person name="Kim H.R."/>
            <person name="Rambo T."/>
            <person name="Currie J."/>
            <person name="Collura K."/>
            <person name="Luo M."/>
            <person name="Yang T."/>
            <person name="Ammiraju J.S.S."/>
            <person name="Engler F."/>
            <person name="Soderlund C."/>
            <person name="Wing R.A."/>
            <person name="Palmer L.E."/>
            <person name="de la Bastide M."/>
            <person name="Spiegel L."/>
            <person name="Nascimento L."/>
            <person name="Zutavern T."/>
            <person name="O'Shaughnessy A."/>
            <person name="Dike S."/>
            <person name="Dedhia N."/>
            <person name="Preston R."/>
            <person name="Balija V."/>
            <person name="McCombie W.R."/>
            <person name="Chow T."/>
            <person name="Chen H."/>
            <person name="Chung M."/>
            <person name="Chen C."/>
            <person name="Shaw J."/>
            <person name="Wu H."/>
            <person name="Hsiao K."/>
            <person name="Chao Y."/>
            <person name="Chu M."/>
            <person name="Cheng C."/>
            <person name="Hour A."/>
            <person name="Lee P."/>
            <person name="Lin S."/>
            <person name="Lin Y."/>
            <person name="Liou J."/>
            <person name="Liu S."/>
            <person name="Hsing Y."/>
            <person name="Raghuvanshi S."/>
            <person name="Mohanty A."/>
            <person name="Bharti A.K."/>
            <person name="Gaur A."/>
            <person name="Gupta V."/>
            <person name="Kumar D."/>
            <person name="Ravi V."/>
            <person name="Vij S."/>
            <person name="Kapur A."/>
            <person name="Khurana P."/>
            <person name="Khurana P."/>
            <person name="Khurana J.P."/>
            <person name="Tyagi A.K."/>
            <person name="Gaikwad K."/>
            <person name="Singh A."/>
            <person name="Dalal V."/>
            <person name="Srivastava S."/>
            <person name="Dixit A."/>
            <person name="Pal A.K."/>
            <person name="Ghazi I.A."/>
            <person name="Yadav M."/>
            <person name="Pandit A."/>
            <person name="Bhargava A."/>
            <person name="Sureshbabu K."/>
            <person name="Batra K."/>
            <person name="Sharma T.R."/>
            <person name="Mohapatra T."/>
            <person name="Singh N.K."/>
            <person name="Messing J."/>
            <person name="Nelson A.B."/>
            <person name="Fuks G."/>
            <person name="Kavchok S."/>
            <person name="Keizer G."/>
            <person name="Linton E."/>
            <person name="Llaca V."/>
            <person name="Song R."/>
            <person name="Tanyolac B."/>
            <person name="Young S."/>
            <person name="Ho-Il K."/>
            <person name="Hahn J.H."/>
            <person name="Sangsakoo G."/>
            <person name="Vanavichit A."/>
            <person name="de Mattos Luiz.A.T."/>
            <person name="Zimmer P.D."/>
            <person name="Malone G."/>
            <person name="Dellagostin O."/>
            <person name="de Oliveira A.C."/>
            <person name="Bevan M."/>
            <person name="Bancroft I."/>
            <person name="Minx P."/>
            <person name="Cordum H."/>
            <person name="Wilson R."/>
            <person name="Cheng Z."/>
            <person name="Jin W."/>
            <person name="Jiang J."/>
            <person name="Leong S.A."/>
            <person name="Iwama H."/>
            <person name="Gojobori T."/>
            <person name="Itoh T."/>
            <person name="Niimura Y."/>
            <person name="Fujii Y."/>
            <person name="Habara T."/>
            <person name="Sakai H."/>
            <person name="Sato Y."/>
            <person name="Wilson G."/>
            <person name="Kumar K."/>
            <person name="McCouch S."/>
            <person name="Juretic N."/>
            <person name="Hoen D."/>
            <person name="Wright S."/>
            <person name="Bruskiewich R."/>
            <person name="Bureau T."/>
            <person name="Miyao A."/>
            <person name="Hirochika H."/>
            <person name="Nishikawa T."/>
            <person name="Kadowaki K."/>
            <person name="Sugiura M."/>
            <person name="Burr B."/>
            <person name="Sasaki T."/>
        </authorList>
    </citation>
    <scope>NUCLEOTIDE SEQUENCE [LARGE SCALE GENOMIC DNA]</scope>
    <source>
        <strain evidence="2">cv. Nipponbare</strain>
    </source>
</reference>
<name>A0A0P0W2J1_ORYSJ</name>
<dbReference type="AlphaFoldDB" id="A0A0P0W2J1"/>
<dbReference type="PaxDb" id="39947-A0A0P0W2J1"/>
<dbReference type="Gramene" id="Os03t0701750-00">
    <property type="protein sequence ID" value="Os03t0701750-00"/>
    <property type="gene ID" value="Os03g0701750"/>
</dbReference>
<organism evidence="1 2">
    <name type="scientific">Oryza sativa subsp. japonica</name>
    <name type="common">Rice</name>
    <dbReference type="NCBI Taxonomy" id="39947"/>
    <lineage>
        <taxon>Eukaryota</taxon>
        <taxon>Viridiplantae</taxon>
        <taxon>Streptophyta</taxon>
        <taxon>Embryophyta</taxon>
        <taxon>Tracheophyta</taxon>
        <taxon>Spermatophyta</taxon>
        <taxon>Magnoliopsida</taxon>
        <taxon>Liliopsida</taxon>
        <taxon>Poales</taxon>
        <taxon>Poaceae</taxon>
        <taxon>BOP clade</taxon>
        <taxon>Oryzoideae</taxon>
        <taxon>Oryzeae</taxon>
        <taxon>Oryzinae</taxon>
        <taxon>Oryza</taxon>
        <taxon>Oryza sativa</taxon>
    </lineage>
</organism>
<proteinExistence type="predicted"/>